<dbReference type="GO" id="GO:0032259">
    <property type="term" value="P:methylation"/>
    <property type="evidence" value="ECO:0007669"/>
    <property type="project" value="UniProtKB-KW"/>
</dbReference>
<proteinExistence type="predicted"/>
<dbReference type="Proteomes" id="UP000660270">
    <property type="component" value="Unassembled WGS sequence"/>
</dbReference>
<accession>A0ABR8IT74</accession>
<name>A0ABR8IT74_APHFL</name>
<gene>
    <name evidence="5" type="ORF">H6G43_15305</name>
</gene>
<feature type="domain" description="Methyltransferase type 11" evidence="4">
    <location>
        <begin position="60"/>
        <end position="151"/>
    </location>
</feature>
<dbReference type="EMBL" id="JACJTM010000035">
    <property type="protein sequence ID" value="MBD2686550.1"/>
    <property type="molecule type" value="Genomic_DNA"/>
</dbReference>
<organism evidence="5 6">
    <name type="scientific">Aphanizomenon flos-aquae FACHB-1249</name>
    <dbReference type="NCBI Taxonomy" id="2692889"/>
    <lineage>
        <taxon>Bacteria</taxon>
        <taxon>Bacillati</taxon>
        <taxon>Cyanobacteriota</taxon>
        <taxon>Cyanophyceae</taxon>
        <taxon>Nostocales</taxon>
        <taxon>Aphanizomenonaceae</taxon>
        <taxon>Aphanizomenon</taxon>
    </lineage>
</organism>
<dbReference type="PANTHER" id="PTHR43464">
    <property type="entry name" value="METHYLTRANSFERASE"/>
    <property type="match status" value="1"/>
</dbReference>
<dbReference type="Pfam" id="PF08241">
    <property type="entry name" value="Methyltransf_11"/>
    <property type="match status" value="1"/>
</dbReference>
<sequence>MIKSFESDCQYIINAAHNFAVKNPDFTSDVGHIDNFPGAAVYVRDAAKISSYLLPGSRILDWGCGYGQLSYLLAKNGYQVDACDWSKDLKIPEFLDSGINYFPLTSPVQIHVPDASFDVVISSGTLEHAHNIIDSLKEIRRILKPGGWFFIFRFPAEYSISEYIARKSGRWSHAVRMSKSELQFMLRMFSFRVDQIGYDSFLPIFLGRQLKFLRPIREQLDTPITYLDKVLTSLPIISAFSTSIYCFAQINTEYTENF</sequence>
<evidence type="ECO:0000256" key="2">
    <source>
        <dbReference type="ARBA" id="ARBA00022679"/>
    </source>
</evidence>
<evidence type="ECO:0000313" key="5">
    <source>
        <dbReference type="EMBL" id="MBD2686550.1"/>
    </source>
</evidence>
<dbReference type="InterPro" id="IPR029063">
    <property type="entry name" value="SAM-dependent_MTases_sf"/>
</dbReference>
<dbReference type="CDD" id="cd02440">
    <property type="entry name" value="AdoMet_MTases"/>
    <property type="match status" value="1"/>
</dbReference>
<dbReference type="Gene3D" id="3.40.50.150">
    <property type="entry name" value="Vaccinia Virus protein VP39"/>
    <property type="match status" value="1"/>
</dbReference>
<evidence type="ECO:0000313" key="6">
    <source>
        <dbReference type="Proteomes" id="UP000660270"/>
    </source>
</evidence>
<keyword evidence="6" id="KW-1185">Reference proteome</keyword>
<evidence type="ECO:0000256" key="3">
    <source>
        <dbReference type="ARBA" id="ARBA00022691"/>
    </source>
</evidence>
<keyword evidence="2" id="KW-0808">Transferase</keyword>
<dbReference type="RefSeq" id="WP_190589115.1">
    <property type="nucleotide sequence ID" value="NZ_JACJTM010000035.1"/>
</dbReference>
<dbReference type="InterPro" id="IPR013216">
    <property type="entry name" value="Methyltransf_11"/>
</dbReference>
<comment type="caution">
    <text evidence="5">The sequence shown here is derived from an EMBL/GenBank/DDBJ whole genome shotgun (WGS) entry which is preliminary data.</text>
</comment>
<evidence type="ECO:0000259" key="4">
    <source>
        <dbReference type="Pfam" id="PF08241"/>
    </source>
</evidence>
<dbReference type="GO" id="GO:0008168">
    <property type="term" value="F:methyltransferase activity"/>
    <property type="evidence" value="ECO:0007669"/>
    <property type="project" value="UniProtKB-KW"/>
</dbReference>
<protein>
    <submittedName>
        <fullName evidence="5">Class I SAM-dependent methyltransferase</fullName>
    </submittedName>
</protein>
<keyword evidence="3" id="KW-0949">S-adenosyl-L-methionine</keyword>
<dbReference type="SUPFAM" id="SSF53335">
    <property type="entry name" value="S-adenosyl-L-methionine-dependent methyltransferases"/>
    <property type="match status" value="1"/>
</dbReference>
<keyword evidence="1 5" id="KW-0489">Methyltransferase</keyword>
<reference evidence="5 6" key="1">
    <citation type="journal article" date="2020" name="ISME J.">
        <title>Comparative genomics reveals insights into cyanobacterial evolution and habitat adaptation.</title>
        <authorList>
            <person name="Chen M.Y."/>
            <person name="Teng W.K."/>
            <person name="Zhao L."/>
            <person name="Hu C.X."/>
            <person name="Zhou Y.K."/>
            <person name="Han B.P."/>
            <person name="Song L.R."/>
            <person name="Shu W.S."/>
        </authorList>
    </citation>
    <scope>NUCLEOTIDE SEQUENCE [LARGE SCALE GENOMIC DNA]</scope>
    <source>
        <strain evidence="5 6">FACHB-1249</strain>
    </source>
</reference>
<evidence type="ECO:0000256" key="1">
    <source>
        <dbReference type="ARBA" id="ARBA00022603"/>
    </source>
</evidence>
<dbReference type="PANTHER" id="PTHR43464:SF19">
    <property type="entry name" value="UBIQUINONE BIOSYNTHESIS O-METHYLTRANSFERASE, MITOCHONDRIAL"/>
    <property type="match status" value="1"/>
</dbReference>